<dbReference type="EMBL" id="WUYC01000001">
    <property type="protein sequence ID" value="MBM4714494.1"/>
    <property type="molecule type" value="Genomic_DNA"/>
</dbReference>
<organism evidence="2 3">
    <name type="scientific">Rhodococcus hoagii</name>
    <name type="common">Corynebacterium equii</name>
    <dbReference type="NCBI Taxonomy" id="43767"/>
    <lineage>
        <taxon>Bacteria</taxon>
        <taxon>Bacillati</taxon>
        <taxon>Actinomycetota</taxon>
        <taxon>Actinomycetes</taxon>
        <taxon>Mycobacteriales</taxon>
        <taxon>Nocardiaceae</taxon>
        <taxon>Prescottella</taxon>
    </lineage>
</organism>
<sequence>MKGPFSFIHSRTFIHRRAHPRRSSALTHRTVHQAVRMGRRHWSADALRELRRFAVSGIVRVRDLLEAGMSGSAISFRCRPEGPWQRILPGLVLMHNGVPSQRERRTAALLYCGTGSMLTGRAALAEHGYRSSESFSDVHVLLDHSRRMQSTGFLVVERTTRLPTPVDRSGLACSPLPRALLDAARRCTTTSAARALLAEAVQRGDVSPATLADELESGSNRGSALPRKILREVSADIHSVAEADARQLWLRSGLPPMYFNREIETRAGTFVARPDGWIDDVALAWEIDSLDWHLSPDEYDATLARRARMQSEGIIVLAVIPRQLRDSPERALADLRAHYELARSRPRPPLRMRPRPTH</sequence>
<dbReference type="Proteomes" id="UP000738270">
    <property type="component" value="Unassembled WGS sequence"/>
</dbReference>
<accession>A0AAE3BAQ1</accession>
<evidence type="ECO:0000313" key="2">
    <source>
        <dbReference type="EMBL" id="MBM4714494.1"/>
    </source>
</evidence>
<protein>
    <recommendedName>
        <fullName evidence="4">DUF559 domain-containing protein</fullName>
    </recommendedName>
</protein>
<name>A0AAE3BAQ1_RHOHA</name>
<evidence type="ECO:0000313" key="1">
    <source>
        <dbReference type="EMBL" id="MBM4627425.1"/>
    </source>
</evidence>
<dbReference type="AlphaFoldDB" id="A0AAE3BAQ1"/>
<dbReference type="Proteomes" id="UP000706122">
    <property type="component" value="Unassembled WGS sequence"/>
</dbReference>
<dbReference type="EMBL" id="WUXD01000002">
    <property type="protein sequence ID" value="MBM4627425.1"/>
    <property type="molecule type" value="Genomic_DNA"/>
</dbReference>
<gene>
    <name evidence="1" type="ORF">GS453_11140</name>
    <name evidence="2" type="ORF">GS551_09770</name>
</gene>
<evidence type="ECO:0000313" key="3">
    <source>
        <dbReference type="Proteomes" id="UP000706122"/>
    </source>
</evidence>
<reference evidence="2" key="1">
    <citation type="submission" date="2019-11" db="EMBL/GenBank/DDBJ databases">
        <title>Spread of Macrolides and rifampicin resistant Rhodococcus equi in clinical isolates in the USA.</title>
        <authorList>
            <person name="Alvarez-Narvaez S."/>
            <person name="Huber L."/>
            <person name="Cohen N.D."/>
            <person name="Slovis N."/>
            <person name="Greiter M."/>
            <person name="Giguere S."/>
            <person name="Hart K."/>
        </authorList>
    </citation>
    <scope>NUCLEOTIDE SEQUENCE</scope>
    <source>
        <strain evidence="1">Lh_38</strain>
        <strain evidence="2">Lh_5</strain>
    </source>
</reference>
<proteinExistence type="predicted"/>
<evidence type="ECO:0008006" key="4">
    <source>
        <dbReference type="Google" id="ProtNLM"/>
    </source>
</evidence>
<comment type="caution">
    <text evidence="2">The sequence shown here is derived from an EMBL/GenBank/DDBJ whole genome shotgun (WGS) entry which is preliminary data.</text>
</comment>